<gene>
    <name evidence="1" type="ORF">Y1Q_0012476</name>
</gene>
<sequence length="130" mass="14438">MYEFLEQGTRSFGVLFVLILVFDYTECHRYGMRQLPCTCGQAKRQKTAAGNLLTLVTLRPPGTSRKVYPCPPLGTPTGPRRRLMTSWHYGARQKCSASLSRAGTPTCIFMRHCQARCGSEGKTGQLSSAM</sequence>
<accession>A0A151M7S3</accession>
<reference evidence="1 2" key="1">
    <citation type="journal article" date="2012" name="Genome Biol.">
        <title>Sequencing three crocodilian genomes to illuminate the evolution of archosaurs and amniotes.</title>
        <authorList>
            <person name="St John J.A."/>
            <person name="Braun E.L."/>
            <person name="Isberg S.R."/>
            <person name="Miles L.G."/>
            <person name="Chong A.Y."/>
            <person name="Gongora J."/>
            <person name="Dalzell P."/>
            <person name="Moran C."/>
            <person name="Bed'hom B."/>
            <person name="Abzhanov A."/>
            <person name="Burgess S.C."/>
            <person name="Cooksey A.M."/>
            <person name="Castoe T.A."/>
            <person name="Crawford N.G."/>
            <person name="Densmore L.D."/>
            <person name="Drew J.C."/>
            <person name="Edwards S.V."/>
            <person name="Faircloth B.C."/>
            <person name="Fujita M.K."/>
            <person name="Greenwold M.J."/>
            <person name="Hoffmann F.G."/>
            <person name="Howard J.M."/>
            <person name="Iguchi T."/>
            <person name="Janes D.E."/>
            <person name="Khan S.Y."/>
            <person name="Kohno S."/>
            <person name="de Koning A.J."/>
            <person name="Lance S.L."/>
            <person name="McCarthy F.M."/>
            <person name="McCormack J.E."/>
            <person name="Merchant M.E."/>
            <person name="Peterson D.G."/>
            <person name="Pollock D.D."/>
            <person name="Pourmand N."/>
            <person name="Raney B.J."/>
            <person name="Roessler K.A."/>
            <person name="Sanford J.R."/>
            <person name="Sawyer R.H."/>
            <person name="Schmidt C.J."/>
            <person name="Triplett E.W."/>
            <person name="Tuberville T.D."/>
            <person name="Venegas-Anaya M."/>
            <person name="Howard J.T."/>
            <person name="Jarvis E.D."/>
            <person name="Guillette L.J.Jr."/>
            <person name="Glenn T.C."/>
            <person name="Green R.E."/>
            <person name="Ray D.A."/>
        </authorList>
    </citation>
    <scope>NUCLEOTIDE SEQUENCE [LARGE SCALE GENOMIC DNA]</scope>
    <source>
        <strain evidence="1">KSC_2009_1</strain>
    </source>
</reference>
<organism evidence="1 2">
    <name type="scientific">Alligator mississippiensis</name>
    <name type="common">American alligator</name>
    <dbReference type="NCBI Taxonomy" id="8496"/>
    <lineage>
        <taxon>Eukaryota</taxon>
        <taxon>Metazoa</taxon>
        <taxon>Chordata</taxon>
        <taxon>Craniata</taxon>
        <taxon>Vertebrata</taxon>
        <taxon>Euteleostomi</taxon>
        <taxon>Archelosauria</taxon>
        <taxon>Archosauria</taxon>
        <taxon>Crocodylia</taxon>
        <taxon>Alligatoridae</taxon>
        <taxon>Alligatorinae</taxon>
        <taxon>Alligator</taxon>
    </lineage>
</organism>
<name>A0A151M7S3_ALLMI</name>
<protein>
    <submittedName>
        <fullName evidence="1">Uncharacterized protein</fullName>
    </submittedName>
</protein>
<keyword evidence="2" id="KW-1185">Reference proteome</keyword>
<evidence type="ECO:0000313" key="1">
    <source>
        <dbReference type="EMBL" id="KYO20566.1"/>
    </source>
</evidence>
<dbReference type="EMBL" id="AKHW03006358">
    <property type="protein sequence ID" value="KYO20566.1"/>
    <property type="molecule type" value="Genomic_DNA"/>
</dbReference>
<dbReference type="Proteomes" id="UP000050525">
    <property type="component" value="Unassembled WGS sequence"/>
</dbReference>
<dbReference type="AlphaFoldDB" id="A0A151M7S3"/>
<evidence type="ECO:0000313" key="2">
    <source>
        <dbReference type="Proteomes" id="UP000050525"/>
    </source>
</evidence>
<comment type="caution">
    <text evidence="1">The sequence shown here is derived from an EMBL/GenBank/DDBJ whole genome shotgun (WGS) entry which is preliminary data.</text>
</comment>
<proteinExistence type="predicted"/>